<dbReference type="InterPro" id="IPR000182">
    <property type="entry name" value="GNAT_dom"/>
</dbReference>
<evidence type="ECO:0000256" key="3">
    <source>
        <dbReference type="ARBA" id="ARBA00038502"/>
    </source>
</evidence>
<keyword evidence="1" id="KW-0808">Transferase</keyword>
<name>A0A810QJ75_9FIRM</name>
<dbReference type="Pfam" id="PF13302">
    <property type="entry name" value="Acetyltransf_3"/>
    <property type="match status" value="1"/>
</dbReference>
<dbReference type="AlphaFoldDB" id="A0A810QJ75"/>
<dbReference type="KEGG" id="pfaa:MM59RIKEN_28000"/>
<dbReference type="PROSITE" id="PS51186">
    <property type="entry name" value="GNAT"/>
    <property type="match status" value="1"/>
</dbReference>
<dbReference type="Proteomes" id="UP000679848">
    <property type="component" value="Chromosome"/>
</dbReference>
<organism evidence="5 6">
    <name type="scientific">Pusillibacter faecalis</name>
    <dbReference type="NCBI Taxonomy" id="2714358"/>
    <lineage>
        <taxon>Bacteria</taxon>
        <taxon>Bacillati</taxon>
        <taxon>Bacillota</taxon>
        <taxon>Clostridia</taxon>
        <taxon>Eubacteriales</taxon>
        <taxon>Oscillospiraceae</taxon>
        <taxon>Pusillibacter</taxon>
    </lineage>
</organism>
<evidence type="ECO:0000256" key="1">
    <source>
        <dbReference type="ARBA" id="ARBA00022679"/>
    </source>
</evidence>
<comment type="similarity">
    <text evidence="3">Belongs to the acetyltransferase family. RimJ subfamily.</text>
</comment>
<dbReference type="PANTHER" id="PTHR43792:SF8">
    <property type="entry name" value="[RIBOSOMAL PROTEIN US5]-ALANINE N-ACETYLTRANSFERASE"/>
    <property type="match status" value="1"/>
</dbReference>
<proteinExistence type="inferred from homology"/>
<keyword evidence="6" id="KW-1185">Reference proteome</keyword>
<evidence type="ECO:0000259" key="4">
    <source>
        <dbReference type="PROSITE" id="PS51186"/>
    </source>
</evidence>
<dbReference type="EMBL" id="AP023420">
    <property type="protein sequence ID" value="BCK85481.1"/>
    <property type="molecule type" value="Genomic_DNA"/>
</dbReference>
<reference evidence="5" key="1">
    <citation type="submission" date="2020-09" db="EMBL/GenBank/DDBJ databases">
        <title>New species isolated from human feces.</title>
        <authorList>
            <person name="Kitahara M."/>
            <person name="Shigeno Y."/>
            <person name="Shime M."/>
            <person name="Matsumoto Y."/>
            <person name="Nakamura S."/>
            <person name="Motooka D."/>
            <person name="Fukuoka S."/>
            <person name="Nishikawa H."/>
            <person name="Benno Y."/>
        </authorList>
    </citation>
    <scope>NUCLEOTIDE SEQUENCE</scope>
    <source>
        <strain evidence="5">MM59</strain>
    </source>
</reference>
<evidence type="ECO:0000313" key="5">
    <source>
        <dbReference type="EMBL" id="BCK85481.1"/>
    </source>
</evidence>
<dbReference type="InterPro" id="IPR016181">
    <property type="entry name" value="Acyl_CoA_acyltransferase"/>
</dbReference>
<keyword evidence="2" id="KW-0012">Acyltransferase</keyword>
<dbReference type="GO" id="GO:0008999">
    <property type="term" value="F:protein-N-terminal-alanine acetyltransferase activity"/>
    <property type="evidence" value="ECO:0007669"/>
    <property type="project" value="TreeGrafter"/>
</dbReference>
<dbReference type="PANTHER" id="PTHR43792">
    <property type="entry name" value="GNAT FAMILY, PUTATIVE (AFU_ORTHOLOGUE AFUA_3G00765)-RELATED-RELATED"/>
    <property type="match status" value="1"/>
</dbReference>
<dbReference type="InterPro" id="IPR051531">
    <property type="entry name" value="N-acetyltransferase"/>
</dbReference>
<dbReference type="GO" id="GO:0005737">
    <property type="term" value="C:cytoplasm"/>
    <property type="evidence" value="ECO:0007669"/>
    <property type="project" value="TreeGrafter"/>
</dbReference>
<feature type="domain" description="N-acetyltransferase" evidence="4">
    <location>
        <begin position="10"/>
        <end position="171"/>
    </location>
</feature>
<sequence>MTPVIETPRLLLRPFQDTDAADVYRYAQDPAVGPVAGWPPHQSVEESREIIRTVFSAPDVFAMELKETSAVIGSVGFVGSHPAGEHCPDDELGYALSRQYWGRGLMPEAAQAVLRYGFERLHRVWCAHYAGNWRSAAVIRKCGFRYQFSRPTEVTLLGETRQTYFYVLTKEAWRERVSGAL</sequence>
<protein>
    <submittedName>
        <fullName evidence="5">N-acetyltransferase</fullName>
    </submittedName>
</protein>
<gene>
    <name evidence="5" type="ORF">MM59RIKEN_28000</name>
</gene>
<dbReference type="Gene3D" id="3.40.630.30">
    <property type="match status" value="1"/>
</dbReference>
<evidence type="ECO:0000256" key="2">
    <source>
        <dbReference type="ARBA" id="ARBA00023315"/>
    </source>
</evidence>
<accession>A0A810QJ75</accession>
<dbReference type="RefSeq" id="WP_228300547.1">
    <property type="nucleotide sequence ID" value="NZ_AP023420.1"/>
</dbReference>
<evidence type="ECO:0000313" key="6">
    <source>
        <dbReference type="Proteomes" id="UP000679848"/>
    </source>
</evidence>
<dbReference type="SUPFAM" id="SSF55729">
    <property type="entry name" value="Acyl-CoA N-acyltransferases (Nat)"/>
    <property type="match status" value="1"/>
</dbReference>